<gene>
    <name evidence="1" type="ORF">XpiCFBP4643_07410</name>
</gene>
<dbReference type="EMBL" id="MDEI01000005">
    <property type="protein sequence ID" value="PPU68824.1"/>
    <property type="molecule type" value="Genomic_DNA"/>
</dbReference>
<organism evidence="1 2">
    <name type="scientific">Xanthomonas pisi</name>
    <dbReference type="NCBI Taxonomy" id="56457"/>
    <lineage>
        <taxon>Bacteria</taxon>
        <taxon>Pseudomonadati</taxon>
        <taxon>Pseudomonadota</taxon>
        <taxon>Gammaproteobacteria</taxon>
        <taxon>Lysobacterales</taxon>
        <taxon>Lysobacteraceae</taxon>
        <taxon>Xanthomonas</taxon>
    </lineage>
</organism>
<comment type="caution">
    <text evidence="1">The sequence shown here is derived from an EMBL/GenBank/DDBJ whole genome shotgun (WGS) entry which is preliminary data.</text>
</comment>
<dbReference type="AlphaFoldDB" id="A0A2S7D517"/>
<proteinExistence type="predicted"/>
<accession>A0A2S7D517</accession>
<evidence type="ECO:0000313" key="2">
    <source>
        <dbReference type="Proteomes" id="UP000238191"/>
    </source>
</evidence>
<dbReference type="Proteomes" id="UP000238191">
    <property type="component" value="Unassembled WGS sequence"/>
</dbReference>
<keyword evidence="2" id="KW-1185">Reference proteome</keyword>
<sequence>MARHLLQIAQLAMHSLGGHRNESSSDHEAQGTGGIVQILLGCFLTLDVEFPLDMVVGVEPEAGKLTHGVQLVPADNLGQGLCQLDSQGFASPTAVLTPVGSEKNGVQGRMNTMCQLALRMAQVLKASDASSFFESLIVGNGALALECFGETLDAVHGGRRYGDAMHDFAPRSVSAASPVTTS</sequence>
<reference evidence="2" key="1">
    <citation type="submission" date="2016-08" db="EMBL/GenBank/DDBJ databases">
        <authorList>
            <person name="Merda D."/>
            <person name="Briand M."/>
            <person name="Taghouti G."/>
            <person name="Carrere S."/>
            <person name="Gouzy J."/>
            <person name="Portier P."/>
            <person name="Jacques M.-A."/>
            <person name="Fischer-Le Saux M."/>
        </authorList>
    </citation>
    <scope>NUCLEOTIDE SEQUENCE [LARGE SCALE GENOMIC DNA]</scope>
    <source>
        <strain evidence="2">CFBP4643</strain>
    </source>
</reference>
<name>A0A2S7D517_9XANT</name>
<protein>
    <submittedName>
        <fullName evidence="1">Uncharacterized protein</fullName>
    </submittedName>
</protein>
<evidence type="ECO:0000313" key="1">
    <source>
        <dbReference type="EMBL" id="PPU68824.1"/>
    </source>
</evidence>